<feature type="region of interest" description="Disordered" evidence="1">
    <location>
        <begin position="289"/>
        <end position="337"/>
    </location>
</feature>
<feature type="compositionally biased region" description="Acidic residues" evidence="1">
    <location>
        <begin position="753"/>
        <end position="762"/>
    </location>
</feature>
<feature type="region of interest" description="Disordered" evidence="1">
    <location>
        <begin position="353"/>
        <end position="933"/>
    </location>
</feature>
<evidence type="ECO:0000313" key="2">
    <source>
        <dbReference type="EMBL" id="KAK2619190.1"/>
    </source>
</evidence>
<feature type="compositionally biased region" description="Acidic residues" evidence="1">
    <location>
        <begin position="441"/>
        <end position="450"/>
    </location>
</feature>
<evidence type="ECO:0008006" key="4">
    <source>
        <dbReference type="Google" id="ProtNLM"/>
    </source>
</evidence>
<dbReference type="AlphaFoldDB" id="A0AAV9G0K1"/>
<feature type="region of interest" description="Disordered" evidence="1">
    <location>
        <begin position="153"/>
        <end position="184"/>
    </location>
</feature>
<feature type="compositionally biased region" description="Acidic residues" evidence="1">
    <location>
        <begin position="796"/>
        <end position="814"/>
    </location>
</feature>
<dbReference type="Proteomes" id="UP000218471">
    <property type="component" value="Unassembled WGS sequence"/>
</dbReference>
<feature type="compositionally biased region" description="Acidic residues" evidence="1">
    <location>
        <begin position="692"/>
        <end position="710"/>
    </location>
</feature>
<name>A0AAV9G0K1_LEPIR</name>
<feature type="compositionally biased region" description="Acidic residues" evidence="1">
    <location>
        <begin position="407"/>
        <end position="424"/>
    </location>
</feature>
<proteinExistence type="predicted"/>
<feature type="compositionally biased region" description="Acidic residues" evidence="1">
    <location>
        <begin position="379"/>
        <end position="397"/>
    </location>
</feature>
<sequence length="1151" mass="126043">MAEDYEMVKDDNSHEEGRNVGMDELQFDDIDSILSSEPENLNINPDPLESLVASSGEDYPSSFENDFVFHPEETTGSANFNIEDTLDLELTDPLVDAEIDKLLDINDITSISEISNLESDDSFFIPGDSAPDDGIDFSELDNSLTEEPDAFSFGEESEDLEGFELSDQNEEFSQEDDFLGDEEGPIALSKTELGEIAPAVEDDLPDFISTSVDSEIEEENIAESMLGGTSVEADVLPDTLLDELEEDAPIALSGDELDNILNASTVDDSDDDLPDFITHVENEDFSLPVEQDSSLLSSDTISNSSLFEDFEEEEKISLPEHELEEIGNPVLSEEDSLSFEDFELPINDLETSEVSLEDEESNEPIALSDEELGNLLASENEELTTSEESNDLSEAIDWDSSPTSETSLEDEEANEPIALSDEELGNLLASENEEPAAISEESNDLTEAIDWDSSPTSEVSLEDEEANEPIALSDKELGNLLASENEELTTSEESNDLAEAIDWDSPGSEISLEDEEANEPIALSDEELGNLLASENEEPAAISEESNDLTEAIDWDSPPTSETSLEDEEANEPIALSDEELGNLLASENEELTTSEESNDLTEAIDWDSSPTSETSLEDEEANEPIALSDEELGNLLASENEELTTSEESNDLAEAIDWDSPGSETSLEEDEEANEPIALSDEELGNLLASENEELTTSEESNDLAEAIDWDSPGSETSLEDEEANEPIALSDEELGNLLASENEEPAAISEESNDLAEAIDWDSSPTSEVPLEDEEANEPIALSDEELGNLLASENEELTTSEESNDLAEAIDWDSSPTSEVPLEDEEANEPIALSLDELDHILTDENEEPAATSQESSDLTETIDWDSPGSETSLEDEEANEPIALSLDELDHILTDENEEPAAISEESNDLTETIDWDSPPTSEVPLEDEEANEPIALSLDELDHILTDENEEPAAISEESSDLADWDSPPTSEISLEDEEANEPIAFSDEELGNLLASGNEESEDKIGSDIPKVETEEDLSEILGELPPVSDLDAFDSIDEDVSKEEEVSTIVPTLESVKDQEMIIVLDEYADEEESSPIEELRKTPDQTEAIVGELSGDVPSKDEMKRIMTYLDELLGNLPDDLIREFSRSDYFELYKKLMKQIGV</sequence>
<feature type="compositionally biased region" description="Low complexity" evidence="1">
    <location>
        <begin position="293"/>
        <end position="306"/>
    </location>
</feature>
<dbReference type="RefSeq" id="WP_176484989.1">
    <property type="nucleotide sequence ID" value="NZ_NKYG02000001.1"/>
</dbReference>
<feature type="compositionally biased region" description="Acidic residues" evidence="1">
    <location>
        <begin position="588"/>
        <end position="606"/>
    </location>
</feature>
<feature type="compositionally biased region" description="Acidic residues" evidence="1">
    <location>
        <begin position="511"/>
        <end position="528"/>
    </location>
</feature>
<feature type="compositionally biased region" description="Acidic residues" evidence="1">
    <location>
        <begin position="719"/>
        <end position="736"/>
    </location>
</feature>
<feature type="compositionally biased region" description="Acidic residues" evidence="1">
    <location>
        <begin position="355"/>
        <end position="372"/>
    </location>
</feature>
<evidence type="ECO:0000256" key="1">
    <source>
        <dbReference type="SAM" id="MobiDB-lite"/>
    </source>
</evidence>
<feature type="compositionally biased region" description="Acidic residues" evidence="1">
    <location>
        <begin position="640"/>
        <end position="658"/>
    </location>
</feature>
<accession>A0AAV9G0K1</accession>
<reference evidence="2" key="1">
    <citation type="submission" date="2023-10" db="EMBL/GenBank/DDBJ databases">
        <title>Genomic and proteomic analysis of Leptospira interrogans strain CUDO8.</title>
        <authorList>
            <person name="Boonciew P."/>
            <person name="Kurilung A."/>
            <person name="Prapasarakul N."/>
        </authorList>
    </citation>
    <scope>NUCLEOTIDE SEQUENCE</scope>
    <source>
        <strain evidence="2">CUDO8</strain>
    </source>
</reference>
<organism evidence="2 3">
    <name type="scientific">Leptospira interrogans</name>
    <dbReference type="NCBI Taxonomy" id="173"/>
    <lineage>
        <taxon>Bacteria</taxon>
        <taxon>Pseudomonadati</taxon>
        <taxon>Spirochaetota</taxon>
        <taxon>Spirochaetia</taxon>
        <taxon>Leptospirales</taxon>
        <taxon>Leptospiraceae</taxon>
        <taxon>Leptospira</taxon>
    </lineage>
</organism>
<feature type="compositionally biased region" description="Acidic residues" evidence="1">
    <location>
        <begin position="910"/>
        <end position="919"/>
    </location>
</feature>
<protein>
    <recommendedName>
        <fullName evidence="4">AAA family ATPase</fullName>
    </recommendedName>
</protein>
<comment type="caution">
    <text evidence="2">The sequence shown here is derived from an EMBL/GenBank/DDBJ whole genome shotgun (WGS) entry which is preliminary data.</text>
</comment>
<evidence type="ECO:0000313" key="3">
    <source>
        <dbReference type="Proteomes" id="UP000218471"/>
    </source>
</evidence>
<feature type="compositionally biased region" description="Basic and acidic residues" evidence="1">
    <location>
        <begin position="1"/>
        <end position="18"/>
    </location>
</feature>
<feature type="region of interest" description="Disordered" evidence="1">
    <location>
        <begin position="950"/>
        <end position="986"/>
    </location>
</feature>
<feature type="compositionally biased region" description="Acidic residues" evidence="1">
    <location>
        <begin position="564"/>
        <end position="581"/>
    </location>
</feature>
<dbReference type="EMBL" id="NKYG02000001">
    <property type="protein sequence ID" value="KAK2619190.1"/>
    <property type="molecule type" value="Genomic_DNA"/>
</dbReference>
<feature type="region of interest" description="Disordered" evidence="1">
    <location>
        <begin position="1"/>
        <end position="25"/>
    </location>
</feature>
<feature type="compositionally biased region" description="Polar residues" evidence="1">
    <location>
        <begin position="854"/>
        <end position="863"/>
    </location>
</feature>
<gene>
    <name evidence="2" type="ORF">CFV95_009370</name>
</gene>
<feature type="compositionally biased region" description="Acidic residues" evidence="1">
    <location>
        <begin position="484"/>
        <end position="502"/>
    </location>
</feature>
<feature type="compositionally biased region" description="Acidic residues" evidence="1">
    <location>
        <begin position="616"/>
        <end position="633"/>
    </location>
</feature>
<feature type="compositionally biased region" description="Acidic residues" evidence="1">
    <location>
        <begin position="772"/>
        <end position="789"/>
    </location>
</feature>
<feature type="compositionally biased region" description="Acidic residues" evidence="1">
    <location>
        <begin position="545"/>
        <end position="554"/>
    </location>
</feature>
<feature type="compositionally biased region" description="Acidic residues" evidence="1">
    <location>
        <begin position="667"/>
        <end position="685"/>
    </location>
</feature>